<dbReference type="EMBL" id="JAABOE010000177">
    <property type="protein sequence ID" value="KAF3159858.1"/>
    <property type="molecule type" value="Genomic_DNA"/>
</dbReference>
<reference evidence="2 3" key="1">
    <citation type="submission" date="2019-06" db="EMBL/GenBank/DDBJ databases">
        <authorList>
            <person name="Palmer J.M."/>
        </authorList>
    </citation>
    <scope>NUCLEOTIDE SEQUENCE [LARGE SCALE GENOMIC DNA]</scope>
    <source>
        <strain evidence="2 3">TWF788</strain>
    </source>
</reference>
<feature type="compositionally biased region" description="Acidic residues" evidence="1">
    <location>
        <begin position="17"/>
        <end position="28"/>
    </location>
</feature>
<evidence type="ECO:0000313" key="2">
    <source>
        <dbReference type="EMBL" id="KAF3159858.1"/>
    </source>
</evidence>
<dbReference type="Proteomes" id="UP000479691">
    <property type="component" value="Unassembled WGS sequence"/>
</dbReference>
<name>A0A7C8K306_ORBOL</name>
<organism evidence="2 3">
    <name type="scientific">Orbilia oligospora</name>
    <name type="common">Nematode-trapping fungus</name>
    <name type="synonym">Arthrobotrys oligospora</name>
    <dbReference type="NCBI Taxonomy" id="2813651"/>
    <lineage>
        <taxon>Eukaryota</taxon>
        <taxon>Fungi</taxon>
        <taxon>Dikarya</taxon>
        <taxon>Ascomycota</taxon>
        <taxon>Pezizomycotina</taxon>
        <taxon>Orbiliomycetes</taxon>
        <taxon>Orbiliales</taxon>
        <taxon>Orbiliaceae</taxon>
        <taxon>Orbilia</taxon>
    </lineage>
</organism>
<protein>
    <submittedName>
        <fullName evidence="2">Uncharacterized protein</fullName>
    </submittedName>
</protein>
<comment type="caution">
    <text evidence="2">The sequence shown here is derived from an EMBL/GenBank/DDBJ whole genome shotgun (WGS) entry which is preliminary data.</text>
</comment>
<evidence type="ECO:0000313" key="3">
    <source>
        <dbReference type="Proteomes" id="UP000479691"/>
    </source>
</evidence>
<sequence length="134" mass="15268">MGRTILAPVDQAGQENNDFEGEGIEEEGREVREERGEGEGEEVGKSEESEESEDESVEDEGGGREERGGFTVSGRRSSTWRTIAMWMVKRMVVVLAEERPRVRVDSDGNQVYENGDYIDEELRTRSICWDGWYI</sequence>
<dbReference type="AlphaFoldDB" id="A0A7C8K306"/>
<feature type="compositionally biased region" description="Acidic residues" evidence="1">
    <location>
        <begin position="48"/>
        <end position="60"/>
    </location>
</feature>
<feature type="compositionally biased region" description="Basic and acidic residues" evidence="1">
    <location>
        <begin position="29"/>
        <end position="47"/>
    </location>
</feature>
<accession>A0A7C8K306</accession>
<gene>
    <name evidence="2" type="ORF">TWF788_003490</name>
</gene>
<feature type="region of interest" description="Disordered" evidence="1">
    <location>
        <begin position="1"/>
        <end position="76"/>
    </location>
</feature>
<proteinExistence type="predicted"/>
<evidence type="ECO:0000256" key="1">
    <source>
        <dbReference type="SAM" id="MobiDB-lite"/>
    </source>
</evidence>